<evidence type="ECO:0000313" key="2">
    <source>
        <dbReference type="Proteomes" id="UP000199516"/>
    </source>
</evidence>
<dbReference type="AlphaFoldDB" id="A0A1I2FC68"/>
<sequence>MMALPNELKSYKSQQDDMGILTIYLNTDFGDGDQHSGEWKIRLKNGLKKIEEYVEQDGTKDERKALKNLAEVANRSIYDQQSNMKKSFVFMASADESFHEEKILQVPVETSFHWEKQPVIDQLEQLHTKFPAAGMLLVQKNEVVLLDTALGEVREEKVFHWDVDSEDWRRYEGNADMNVTASGSTQVDEVQRRFDENRQRWYKKLAPQLDKEIKNRSLEGIYLIGDKEYTQDIEQHLGAKILGHIPKNLISKQAHEILNEVYKEEIR</sequence>
<dbReference type="STRING" id="930128.SAMN05192532_11028"/>
<gene>
    <name evidence="1" type="ORF">SAMN05192532_11028</name>
</gene>
<dbReference type="Pfam" id="PF18846">
    <property type="entry name" value="baeRF_family5"/>
    <property type="match status" value="1"/>
</dbReference>
<evidence type="ECO:0000313" key="1">
    <source>
        <dbReference type="EMBL" id="SFF02136.1"/>
    </source>
</evidence>
<organism evidence="1 2">
    <name type="scientific">Alteribacillus iranensis</name>
    <dbReference type="NCBI Taxonomy" id="930128"/>
    <lineage>
        <taxon>Bacteria</taxon>
        <taxon>Bacillati</taxon>
        <taxon>Bacillota</taxon>
        <taxon>Bacilli</taxon>
        <taxon>Bacillales</taxon>
        <taxon>Bacillaceae</taxon>
        <taxon>Alteribacillus</taxon>
    </lineage>
</organism>
<keyword evidence="2" id="KW-1185">Reference proteome</keyword>
<dbReference type="InterPro" id="IPR040983">
    <property type="entry name" value="Bact_RF_family5"/>
</dbReference>
<protein>
    <recommendedName>
        <fullName evidence="3">Protein required for attachment to host cells</fullName>
    </recommendedName>
</protein>
<dbReference type="Proteomes" id="UP000199516">
    <property type="component" value="Unassembled WGS sequence"/>
</dbReference>
<accession>A0A1I2FC68</accession>
<reference evidence="1 2" key="1">
    <citation type="submission" date="2016-10" db="EMBL/GenBank/DDBJ databases">
        <authorList>
            <person name="de Groot N.N."/>
        </authorList>
    </citation>
    <scope>NUCLEOTIDE SEQUENCE [LARGE SCALE GENOMIC DNA]</scope>
    <source>
        <strain evidence="1 2">DSM 23995</strain>
    </source>
</reference>
<name>A0A1I2FC68_9BACI</name>
<proteinExistence type="predicted"/>
<dbReference type="EMBL" id="FONT01000010">
    <property type="protein sequence ID" value="SFF02136.1"/>
    <property type="molecule type" value="Genomic_DNA"/>
</dbReference>
<dbReference type="OrthoDB" id="5241360at2"/>
<dbReference type="RefSeq" id="WP_091663868.1">
    <property type="nucleotide sequence ID" value="NZ_FONT01000010.1"/>
</dbReference>
<evidence type="ECO:0008006" key="3">
    <source>
        <dbReference type="Google" id="ProtNLM"/>
    </source>
</evidence>